<keyword evidence="6" id="KW-0496">Mitochondrion</keyword>
<dbReference type="Proteomes" id="UP000308365">
    <property type="component" value="Unassembled WGS sequence"/>
</dbReference>
<comment type="subcellular location">
    <subcellularLocation>
        <location evidence="1">Mitochondrion</location>
    </subcellularLocation>
</comment>
<sequence length="1353" mass="152975">MATRRSLHFVFKVGNRFQTACFYRDVLGMKILRHEEFEEGCRAACNGPYDGKWSKTMVGFGPEDDHFVAELTYNYGIGNYKLGNDFMGITLASSQAVSNARKLEWPLSEVAEGVFETKAPGGYKFYLQNRSPPQSDPVLKVTLAVSDLQKSLNYWSNLLGMKIYEKDEKKQKALLGYADNQCKLELQGIQGAVVHATAFGRIAFSCPQKELSDLEDLMKRENQKILTPLVSLDTPGKATVQVIILADPDGHEICFVGDEAFRELSKMDPEGSKLLDDAMAKDKSDEWFAAQNKPKASGPLNICEEMTVLHGGFLLAEQLFRPKTLAELTKSDWEHVGRPIVEALREISSATACSQPFAWKKKALIIIWAKALQPYPVTPSDTETLWQEDVFFSVGNMIPAINHTVLFELLKSLEASGLFIQLLMALPATVCRAELERFLEHMTINTSSKDVAFFLDVWWEMMKHKGNQQDPLLSQFRTVAHKYLSSSDEFSHPPKRFKSDPDVCPTMPLLGMLLTGLKQIQDRILCPGMKCCALANLADMLTVFALMEDNPQEVSATVYLDKLATVISMWNTDTQNPYHQHALAEKVKEAERDISLTSLARLPSETILMGFEFLRSLLREWWEELRATLGGSQGMSYSSYRLCDSLTSFSQNLKLYLDAASLSKEERQVASELAECVGDFLKDTNRVLKNKGFEKDITASIAMAIIEQKLDRHMEMCYIFASERKWAFSDEWLACLASSRAVFQEPGLVLELLEAVVDVSAADGAVPRPQIKQVIDLILECHAHLSLPDKNKVLSGVLLSWGRKGLSERLLGHLEGFQEDLNTTFNQLTQSASEQGLANAIASVARLVILHPEITVKKVCSMAVVNLGTHRFLAQILTAFPALRFAEEQGPNPSTTIVVSCLKETVWTKFSTPREEKQFLEFLRCLVNPVKPQGIPVAALLKPDEVLKEFVLPFLMLDVKEVDLSLRIFIQTLEANTCLEEYWLQTCSPFPLIFSLCQLLNGFSRYWQLPKEKRCLPLDGKDLVIHILELLCEVVSANAETFCPDTWVKSLSWLHWKLEQLDWTVGLRLKSFFEGHFKCEVPATLFEICKLSEDKWTCQAHPRYGPGTGLLAWMECSCISSSISEQMLALLVVDVGNPEEVRLFSKGFLVALVQVMPWCSPQEWQCLHQLTRRLLEKQLLHVPYSLEYIQFVPLLNLKPFAQELQLSVLLLRAFQFLCSQSCHNWLPVEGWSHVVKLLCNSLTDLLDSVRLIQSVGPWAQGQEQDLTQETLFFYTQVFCHVLHIMAMLHQEVCEPLYVLALEILTCYETLSKTNPSVSSLLQKVNEQHFLKSIAENISPEERRQTLLQKISNF</sequence>
<dbReference type="FunFam" id="3.10.180.10:FF:000010">
    <property type="entry name" value="Glyoxalase domain-containing protein 4"/>
    <property type="match status" value="1"/>
</dbReference>
<evidence type="ECO:0000259" key="8">
    <source>
        <dbReference type="PROSITE" id="PS51819"/>
    </source>
</evidence>
<feature type="domain" description="VOC" evidence="8">
    <location>
        <begin position="137"/>
        <end position="258"/>
    </location>
</feature>
<dbReference type="PROSITE" id="PS51819">
    <property type="entry name" value="VOC"/>
    <property type="match status" value="2"/>
</dbReference>
<evidence type="ECO:0000256" key="2">
    <source>
        <dbReference type="ARBA" id="ARBA00010363"/>
    </source>
</evidence>
<proteinExistence type="inferred from homology"/>
<comment type="subunit">
    <text evidence="7">Interacts with NUDT9.</text>
</comment>
<dbReference type="InterPro" id="IPR043194">
    <property type="entry name" value="GLOD4_C"/>
</dbReference>
<evidence type="ECO:0000313" key="9">
    <source>
        <dbReference type="EMBL" id="TKC47515.1"/>
    </source>
</evidence>
<dbReference type="CDD" id="cd08358">
    <property type="entry name" value="GLOD4_N"/>
    <property type="match status" value="1"/>
</dbReference>
<keyword evidence="4" id="KW-0597">Phosphoprotein</keyword>
<evidence type="ECO:0000313" key="10">
    <source>
        <dbReference type="Proteomes" id="UP000308365"/>
    </source>
</evidence>
<dbReference type="PANTHER" id="PTHR15571:SF2">
    <property type="entry name" value="GEM-ASSOCIATED PROTEIN 4"/>
    <property type="match status" value="1"/>
</dbReference>
<dbReference type="CDD" id="cd16357">
    <property type="entry name" value="GLOD4_C"/>
    <property type="match status" value="1"/>
</dbReference>
<dbReference type="EMBL" id="RWIC01000207">
    <property type="protein sequence ID" value="TKC47515.1"/>
    <property type="molecule type" value="Genomic_DNA"/>
</dbReference>
<dbReference type="GO" id="GO:0005739">
    <property type="term" value="C:mitochondrion"/>
    <property type="evidence" value="ECO:0007669"/>
    <property type="project" value="UniProtKB-SubCell"/>
</dbReference>
<keyword evidence="5" id="KW-0677">Repeat</keyword>
<evidence type="ECO:0000256" key="4">
    <source>
        <dbReference type="ARBA" id="ARBA00022553"/>
    </source>
</evidence>
<dbReference type="FunFam" id="3.10.180.10:FF:000014">
    <property type="entry name" value="glyoxalase domain-containing protein 4"/>
    <property type="match status" value="1"/>
</dbReference>
<evidence type="ECO:0000256" key="3">
    <source>
        <dbReference type="ARBA" id="ARBA00017512"/>
    </source>
</evidence>
<evidence type="ECO:0000256" key="5">
    <source>
        <dbReference type="ARBA" id="ARBA00022737"/>
    </source>
</evidence>
<dbReference type="SUPFAM" id="SSF54593">
    <property type="entry name" value="Glyoxalase/Bleomycin resistance protein/Dihydroxybiphenyl dioxygenase"/>
    <property type="match status" value="2"/>
</dbReference>
<evidence type="ECO:0000256" key="6">
    <source>
        <dbReference type="ARBA" id="ARBA00023128"/>
    </source>
</evidence>
<gene>
    <name evidence="9" type="ORF">EI555_018968</name>
</gene>
<dbReference type="InterPro" id="IPR037523">
    <property type="entry name" value="VOC_core"/>
</dbReference>
<dbReference type="Pfam" id="PF21701">
    <property type="entry name" value="GLOD4_C"/>
    <property type="match status" value="1"/>
</dbReference>
<dbReference type="GO" id="GO:0000387">
    <property type="term" value="P:spliceosomal snRNP assembly"/>
    <property type="evidence" value="ECO:0007669"/>
    <property type="project" value="InterPro"/>
</dbReference>
<comment type="caution">
    <text evidence="9">The sequence shown here is derived from an EMBL/GenBank/DDBJ whole genome shotgun (WGS) entry which is preliminary data.</text>
</comment>
<dbReference type="Pfam" id="PF21207">
    <property type="entry name" value="GLOD4_N"/>
    <property type="match status" value="1"/>
</dbReference>
<feature type="domain" description="VOC" evidence="8">
    <location>
        <begin position="5"/>
        <end position="130"/>
    </location>
</feature>
<dbReference type="InterPro" id="IPR059155">
    <property type="entry name" value="GLOD4_dom"/>
</dbReference>
<protein>
    <recommendedName>
        <fullName evidence="3">Glyoxalase domain-containing protein 4</fullName>
    </recommendedName>
</protein>
<evidence type="ECO:0000256" key="7">
    <source>
        <dbReference type="ARBA" id="ARBA00063667"/>
    </source>
</evidence>
<dbReference type="InterPro" id="IPR029068">
    <property type="entry name" value="Glyas_Bleomycin-R_OHBP_Dase"/>
</dbReference>
<name>A0A4U1FCY6_MONMO</name>
<dbReference type="Gene3D" id="3.10.180.10">
    <property type="entry name" value="2,3-Dihydroxybiphenyl 1,2-Dioxygenase, domain 1"/>
    <property type="match status" value="2"/>
</dbReference>
<dbReference type="InterPro" id="IPR033265">
    <property type="entry name" value="GEMIN4"/>
</dbReference>
<evidence type="ECO:0000256" key="1">
    <source>
        <dbReference type="ARBA" id="ARBA00004173"/>
    </source>
</evidence>
<comment type="similarity">
    <text evidence="2">Belongs to the glyoxalase I family.</text>
</comment>
<reference evidence="10" key="1">
    <citation type="journal article" date="2019" name="IScience">
        <title>Narwhal Genome Reveals Long-Term Low Genetic Diversity despite Current Large Abundance Size.</title>
        <authorList>
            <person name="Westbury M.V."/>
            <person name="Petersen B."/>
            <person name="Garde E."/>
            <person name="Heide-Jorgensen M.P."/>
            <person name="Lorenzen E.D."/>
        </authorList>
    </citation>
    <scope>NUCLEOTIDE SEQUENCE [LARGE SCALE GENOMIC DNA]</scope>
</reference>
<organism evidence="9 10">
    <name type="scientific">Monodon monoceros</name>
    <name type="common">Narwhal</name>
    <name type="synonym">Ceratodon monodon</name>
    <dbReference type="NCBI Taxonomy" id="40151"/>
    <lineage>
        <taxon>Eukaryota</taxon>
        <taxon>Metazoa</taxon>
        <taxon>Chordata</taxon>
        <taxon>Craniata</taxon>
        <taxon>Vertebrata</taxon>
        <taxon>Euteleostomi</taxon>
        <taxon>Mammalia</taxon>
        <taxon>Eutheria</taxon>
        <taxon>Laurasiatheria</taxon>
        <taxon>Artiodactyla</taxon>
        <taxon>Whippomorpha</taxon>
        <taxon>Cetacea</taxon>
        <taxon>Odontoceti</taxon>
        <taxon>Monodontidae</taxon>
        <taxon>Monodon</taxon>
    </lineage>
</organism>
<dbReference type="GO" id="GO:0032797">
    <property type="term" value="C:SMN complex"/>
    <property type="evidence" value="ECO:0007669"/>
    <property type="project" value="InterPro"/>
</dbReference>
<dbReference type="GO" id="GO:0006364">
    <property type="term" value="P:rRNA processing"/>
    <property type="evidence" value="ECO:0007669"/>
    <property type="project" value="InterPro"/>
</dbReference>
<dbReference type="PANTHER" id="PTHR15571">
    <property type="entry name" value="GEM-ASSOCIATED PROTEIN 4"/>
    <property type="match status" value="1"/>
</dbReference>
<accession>A0A4U1FCY6</accession>